<keyword evidence="3" id="KW-0498">Mitosis</keyword>
<keyword evidence="10" id="KW-1185">Reference proteome</keyword>
<dbReference type="GO" id="GO:0016567">
    <property type="term" value="P:protein ubiquitination"/>
    <property type="evidence" value="ECO:0007669"/>
    <property type="project" value="TreeGrafter"/>
</dbReference>
<organism evidence="9 10">
    <name type="scientific">Rhodosorus marinus</name>
    <dbReference type="NCBI Taxonomy" id="101924"/>
    <lineage>
        <taxon>Eukaryota</taxon>
        <taxon>Rhodophyta</taxon>
        <taxon>Stylonematophyceae</taxon>
        <taxon>Stylonematales</taxon>
        <taxon>Stylonemataceae</taxon>
        <taxon>Rhodosorus</taxon>
    </lineage>
</organism>
<dbReference type="EMBL" id="JAMWBK010000004">
    <property type="protein sequence ID" value="KAJ8905804.1"/>
    <property type="molecule type" value="Genomic_DNA"/>
</dbReference>
<evidence type="ECO:0000256" key="4">
    <source>
        <dbReference type="ARBA" id="ARBA00022786"/>
    </source>
</evidence>
<proteinExistence type="predicted"/>
<evidence type="ECO:0000256" key="5">
    <source>
        <dbReference type="ARBA" id="ARBA00022803"/>
    </source>
</evidence>
<feature type="repeat" description="TPR" evidence="7">
    <location>
        <begin position="480"/>
        <end position="513"/>
    </location>
</feature>
<dbReference type="PROSITE" id="PS50005">
    <property type="entry name" value="TPR"/>
    <property type="match status" value="3"/>
</dbReference>
<dbReference type="Pfam" id="PF13414">
    <property type="entry name" value="TPR_11"/>
    <property type="match status" value="1"/>
</dbReference>
<evidence type="ECO:0000256" key="7">
    <source>
        <dbReference type="PROSITE-ProRule" id="PRU00339"/>
    </source>
</evidence>
<dbReference type="SMART" id="SM00028">
    <property type="entry name" value="TPR"/>
    <property type="match status" value="8"/>
</dbReference>
<evidence type="ECO:0000313" key="9">
    <source>
        <dbReference type="EMBL" id="KAJ8905804.1"/>
    </source>
</evidence>
<dbReference type="InterPro" id="IPR019734">
    <property type="entry name" value="TPR_rpt"/>
</dbReference>
<protein>
    <recommendedName>
        <fullName evidence="8">Cdc23 domain-containing protein</fullName>
    </recommendedName>
</protein>
<evidence type="ECO:0000313" key="10">
    <source>
        <dbReference type="Proteomes" id="UP001157974"/>
    </source>
</evidence>
<comment type="caution">
    <text evidence="9">The sequence shown here is derived from an EMBL/GenBank/DDBJ whole genome shotgun (WGS) entry which is preliminary data.</text>
</comment>
<dbReference type="PANTHER" id="PTHR12558">
    <property type="entry name" value="CELL DIVISION CYCLE 16,23,27"/>
    <property type="match status" value="1"/>
</dbReference>
<accession>A0AAV8UTE8</accession>
<sequence>MSMSRRSELRWAVSALSARCLTNSARWCAELLVSCGEDGNASADANGENGGLEVDGEQESDQYRLARLYVESREYRRAARYLSGGRLPKERFLRWYAIYLAGEKQKEEATLQNESSQVNSELTMLRKELTSCRDAGELDAFGHYLLGIVLKALNLKKAAIDALCESVNKFPFHWGAWTEIVAMMEKSGEIDHTRLPDHWMKEFFLAHVAVEFQQRNESEHRYSKLEQVFPKSVYIRNQQALALYNAREFDESQAIFEQIVEDDPYRLEGIDTFSDILYVKELRAELSSLAHNCVKIDKYRPETCCVIGNYLSLRNEHEKAVNYFMRALKLNRSYLSAWTLMGHEYVEMKNTSAAVEAYRNAVDINPRDYRAWYGLGQTYELLCMPLYTLYYFRKAAALRPSDSRMWFALGNCYQELKRDDRAIACYERAASCDHFLDPAGYVLLRLAVLYERVGKPELAAERYKELISRSEQEAGLGQSSEAHIYLAEYYFSREDYDQSLSHCEAILDLQPSDEQRVFRANVLLNKIVAKRSQQAGE</sequence>
<dbReference type="GO" id="GO:0031145">
    <property type="term" value="P:anaphase-promoting complex-dependent catabolic process"/>
    <property type="evidence" value="ECO:0007669"/>
    <property type="project" value="TreeGrafter"/>
</dbReference>
<dbReference type="Pfam" id="PF13432">
    <property type="entry name" value="TPR_16"/>
    <property type="match status" value="1"/>
</dbReference>
<dbReference type="SUPFAM" id="SSF48452">
    <property type="entry name" value="TPR-like"/>
    <property type="match status" value="2"/>
</dbReference>
<feature type="domain" description="Cdc23" evidence="8">
    <location>
        <begin position="6"/>
        <end position="240"/>
    </location>
</feature>
<dbReference type="GO" id="GO:0005680">
    <property type="term" value="C:anaphase-promoting complex"/>
    <property type="evidence" value="ECO:0007669"/>
    <property type="project" value="InterPro"/>
</dbReference>
<dbReference type="InterPro" id="IPR007192">
    <property type="entry name" value="APC8"/>
</dbReference>
<dbReference type="Gene3D" id="1.25.40.10">
    <property type="entry name" value="Tetratricopeptide repeat domain"/>
    <property type="match status" value="2"/>
</dbReference>
<keyword evidence="4" id="KW-0833">Ubl conjugation pathway</keyword>
<evidence type="ECO:0000259" key="8">
    <source>
        <dbReference type="Pfam" id="PF04049"/>
    </source>
</evidence>
<reference evidence="9 10" key="1">
    <citation type="journal article" date="2023" name="Nat. Commun.">
        <title>Origin of minicircular mitochondrial genomes in red algae.</title>
        <authorList>
            <person name="Lee Y."/>
            <person name="Cho C.H."/>
            <person name="Lee Y.M."/>
            <person name="Park S.I."/>
            <person name="Yang J.H."/>
            <person name="West J.A."/>
            <person name="Bhattacharya D."/>
            <person name="Yoon H.S."/>
        </authorList>
    </citation>
    <scope>NUCLEOTIDE SEQUENCE [LARGE SCALE GENOMIC DNA]</scope>
    <source>
        <strain evidence="9 10">CCMP1338</strain>
        <tissue evidence="9">Whole cell</tissue>
    </source>
</reference>
<keyword evidence="2" id="KW-0677">Repeat</keyword>
<evidence type="ECO:0000256" key="6">
    <source>
        <dbReference type="ARBA" id="ARBA00023306"/>
    </source>
</evidence>
<dbReference type="GO" id="GO:0045842">
    <property type="term" value="P:positive regulation of mitotic metaphase/anaphase transition"/>
    <property type="evidence" value="ECO:0007669"/>
    <property type="project" value="TreeGrafter"/>
</dbReference>
<evidence type="ECO:0000256" key="2">
    <source>
        <dbReference type="ARBA" id="ARBA00022737"/>
    </source>
</evidence>
<keyword evidence="1" id="KW-0132">Cell division</keyword>
<feature type="repeat" description="TPR" evidence="7">
    <location>
        <begin position="301"/>
        <end position="334"/>
    </location>
</feature>
<evidence type="ECO:0000256" key="3">
    <source>
        <dbReference type="ARBA" id="ARBA00022776"/>
    </source>
</evidence>
<gene>
    <name evidence="9" type="ORF">NDN08_002309</name>
</gene>
<dbReference type="InterPro" id="IPR013105">
    <property type="entry name" value="TPR_2"/>
</dbReference>
<dbReference type="Pfam" id="PF07719">
    <property type="entry name" value="TPR_2"/>
    <property type="match status" value="1"/>
</dbReference>
<dbReference type="AlphaFoldDB" id="A0AAV8UTE8"/>
<dbReference type="Pfam" id="PF04049">
    <property type="entry name" value="ANAPC8"/>
    <property type="match status" value="1"/>
</dbReference>
<keyword evidence="6" id="KW-0131">Cell cycle</keyword>
<feature type="repeat" description="TPR" evidence="7">
    <location>
        <begin position="335"/>
        <end position="368"/>
    </location>
</feature>
<keyword evidence="5 7" id="KW-0802">TPR repeat</keyword>
<dbReference type="PANTHER" id="PTHR12558:SF10">
    <property type="entry name" value="CELL DIVISION CYCLE PROTEIN 23 HOMOLOG"/>
    <property type="match status" value="1"/>
</dbReference>
<dbReference type="GO" id="GO:0051301">
    <property type="term" value="P:cell division"/>
    <property type="evidence" value="ECO:0007669"/>
    <property type="project" value="UniProtKB-KW"/>
</dbReference>
<dbReference type="InterPro" id="IPR011990">
    <property type="entry name" value="TPR-like_helical_dom_sf"/>
</dbReference>
<dbReference type="Pfam" id="PF13181">
    <property type="entry name" value="TPR_8"/>
    <property type="match status" value="1"/>
</dbReference>
<evidence type="ECO:0000256" key="1">
    <source>
        <dbReference type="ARBA" id="ARBA00022618"/>
    </source>
</evidence>
<dbReference type="Proteomes" id="UP001157974">
    <property type="component" value="Unassembled WGS sequence"/>
</dbReference>
<name>A0AAV8UTE8_9RHOD</name>